<protein>
    <submittedName>
        <fullName evidence="1">Uncharacterized protein</fullName>
    </submittedName>
</protein>
<reference evidence="3 4" key="1">
    <citation type="submission" date="2018-01" db="EMBL/GenBank/DDBJ databases">
        <title>Whole genome sequencing of Histamine producing bacteria.</title>
        <authorList>
            <person name="Butler K."/>
        </authorList>
    </citation>
    <scope>NUCLEOTIDE SEQUENCE [LARGE SCALE GENOMIC DNA]</scope>
    <source>
        <strain evidence="2 3">A1-4</strain>
        <strain evidence="1 4">FS-7.2</strain>
    </source>
</reference>
<sequence>MGKTILDNNDINKMASSVAFIIKRAIDPEYIECNRPDAMDHYLGKDSTLKYSITYKGETKDLNISLEMLVTTEKKEISNFISYDIGTIFNIEELTTCK</sequence>
<dbReference type="EMBL" id="PYNF01000005">
    <property type="protein sequence ID" value="PSU99733.1"/>
    <property type="molecule type" value="Genomic_DNA"/>
</dbReference>
<dbReference type="STRING" id="318456.GCA_001455895_01846"/>
<dbReference type="Proteomes" id="UP000241426">
    <property type="component" value="Unassembled WGS sequence"/>
</dbReference>
<dbReference type="EMBL" id="PYOZ01000004">
    <property type="protein sequence ID" value="PSX45370.1"/>
    <property type="molecule type" value="Genomic_DNA"/>
</dbReference>
<evidence type="ECO:0000313" key="3">
    <source>
        <dbReference type="Proteomes" id="UP000240728"/>
    </source>
</evidence>
<accession>A0A2T3R1P9</accession>
<evidence type="ECO:0000313" key="1">
    <source>
        <dbReference type="EMBL" id="PSU99733.1"/>
    </source>
</evidence>
<name>A0A2T3R1P9_9GAMM</name>
<dbReference type="RefSeq" id="WP_045042103.1">
    <property type="nucleotide sequence ID" value="NZ_JZTB01000003.1"/>
</dbReference>
<evidence type="ECO:0000313" key="4">
    <source>
        <dbReference type="Proteomes" id="UP000241426"/>
    </source>
</evidence>
<organism evidence="1 4">
    <name type="scientific">Photobacterium kishitanii</name>
    <dbReference type="NCBI Taxonomy" id="318456"/>
    <lineage>
        <taxon>Bacteria</taxon>
        <taxon>Pseudomonadati</taxon>
        <taxon>Pseudomonadota</taxon>
        <taxon>Gammaproteobacteria</taxon>
        <taxon>Vibrionales</taxon>
        <taxon>Vibrionaceae</taxon>
        <taxon>Photobacterium</taxon>
    </lineage>
</organism>
<gene>
    <name evidence="2" type="ORF">C0W53_09080</name>
    <name evidence="1" type="ORF">C9J27_08855</name>
</gene>
<dbReference type="Proteomes" id="UP000240728">
    <property type="component" value="Unassembled WGS sequence"/>
</dbReference>
<proteinExistence type="predicted"/>
<keyword evidence="3" id="KW-1185">Reference proteome</keyword>
<comment type="caution">
    <text evidence="1">The sequence shown here is derived from an EMBL/GenBank/DDBJ whole genome shotgun (WGS) entry which is preliminary data.</text>
</comment>
<dbReference type="AlphaFoldDB" id="A0A2T3R1P9"/>
<evidence type="ECO:0000313" key="2">
    <source>
        <dbReference type="EMBL" id="PSX45370.1"/>
    </source>
</evidence>